<feature type="transmembrane region" description="Helical" evidence="1">
    <location>
        <begin position="49"/>
        <end position="69"/>
    </location>
</feature>
<name>A0A3B0C0G6_9BACL</name>
<evidence type="ECO:0000313" key="2">
    <source>
        <dbReference type="EMBL" id="RKN77116.1"/>
    </source>
</evidence>
<protein>
    <submittedName>
        <fullName evidence="2">DUF2306 domain-containing protein</fullName>
    </submittedName>
</protein>
<dbReference type="InterPro" id="IPR018750">
    <property type="entry name" value="DUF2306_membrane"/>
</dbReference>
<feature type="transmembrane region" description="Helical" evidence="1">
    <location>
        <begin position="7"/>
        <end position="29"/>
    </location>
</feature>
<dbReference type="OrthoDB" id="195502at2"/>
<gene>
    <name evidence="2" type="ORF">D7M11_24150</name>
</gene>
<evidence type="ECO:0000313" key="3">
    <source>
        <dbReference type="Proteomes" id="UP000282311"/>
    </source>
</evidence>
<comment type="caution">
    <text evidence="2">The sequence shown here is derived from an EMBL/GenBank/DDBJ whole genome shotgun (WGS) entry which is preliminary data.</text>
</comment>
<dbReference type="EMBL" id="RBAH01000020">
    <property type="protein sequence ID" value="RKN77116.1"/>
    <property type="molecule type" value="Genomic_DNA"/>
</dbReference>
<keyword evidence="1" id="KW-1133">Transmembrane helix</keyword>
<reference evidence="2 3" key="1">
    <citation type="journal article" date="2007" name="Int. J. Syst. Evol. Microbiol.">
        <title>Paenibacillus ginsengarvi sp. nov., isolated from soil from ginseng cultivation.</title>
        <authorList>
            <person name="Yoon M.H."/>
            <person name="Ten L.N."/>
            <person name="Im W.T."/>
        </authorList>
    </citation>
    <scope>NUCLEOTIDE SEQUENCE [LARGE SCALE GENOMIC DNA]</scope>
    <source>
        <strain evidence="2 3">KCTC 13059</strain>
    </source>
</reference>
<dbReference type="RefSeq" id="WP_120749825.1">
    <property type="nucleotide sequence ID" value="NZ_RBAH01000020.1"/>
</dbReference>
<organism evidence="2 3">
    <name type="scientific">Paenibacillus ginsengarvi</name>
    <dbReference type="NCBI Taxonomy" id="400777"/>
    <lineage>
        <taxon>Bacteria</taxon>
        <taxon>Bacillati</taxon>
        <taxon>Bacillota</taxon>
        <taxon>Bacilli</taxon>
        <taxon>Bacillales</taxon>
        <taxon>Paenibacillaceae</taxon>
        <taxon>Paenibacillus</taxon>
    </lineage>
</organism>
<keyword evidence="3" id="KW-1185">Reference proteome</keyword>
<dbReference type="Proteomes" id="UP000282311">
    <property type="component" value="Unassembled WGS sequence"/>
</dbReference>
<sequence length="213" mass="24232">MVKGQSLYRVMVVVTAVFIAYVLYANFIHDPEASRFLGHKTDMKRPINVPVWLNVMTVHVAFACVAMVSGAVNFSKHVIADYRKLHRINGYVYLVAVLAVVLTSGYMAPYTTGGKLNSIAFNMLNIIWPAMTITAIVQIKKKRLDRHRKWMIRSYAFCFTNLFIHLITFLFHNGLGFEYAASYTIGVYGTIVLLFLLAELVIRAFPMKSLLKR</sequence>
<dbReference type="AlphaFoldDB" id="A0A3B0C0G6"/>
<feature type="transmembrane region" description="Helical" evidence="1">
    <location>
        <begin position="119"/>
        <end position="139"/>
    </location>
</feature>
<accession>A0A3B0C0G6</accession>
<feature type="transmembrane region" description="Helical" evidence="1">
    <location>
        <begin position="90"/>
        <end position="107"/>
    </location>
</feature>
<dbReference type="Pfam" id="PF10067">
    <property type="entry name" value="DUF2306"/>
    <property type="match status" value="1"/>
</dbReference>
<feature type="transmembrane region" description="Helical" evidence="1">
    <location>
        <begin position="151"/>
        <end position="171"/>
    </location>
</feature>
<keyword evidence="1" id="KW-0472">Membrane</keyword>
<proteinExistence type="predicted"/>
<feature type="transmembrane region" description="Helical" evidence="1">
    <location>
        <begin position="183"/>
        <end position="205"/>
    </location>
</feature>
<evidence type="ECO:0000256" key="1">
    <source>
        <dbReference type="SAM" id="Phobius"/>
    </source>
</evidence>
<keyword evidence="1" id="KW-0812">Transmembrane</keyword>